<keyword evidence="5" id="KW-1185">Reference proteome</keyword>
<dbReference type="EMBL" id="JAVDUM010000013">
    <property type="protein sequence ID" value="MDR6868287.1"/>
    <property type="molecule type" value="Genomic_DNA"/>
</dbReference>
<evidence type="ECO:0000313" key="4">
    <source>
        <dbReference type="EMBL" id="MDR6868287.1"/>
    </source>
</evidence>
<name>A0ABU1SFA0_9MICO</name>
<proteinExistence type="predicted"/>
<comment type="caution">
    <text evidence="4">The sequence shown here is derived from an EMBL/GenBank/DDBJ whole genome shotgun (WGS) entry which is preliminary data.</text>
</comment>
<dbReference type="CDD" id="cd04301">
    <property type="entry name" value="NAT_SF"/>
    <property type="match status" value="1"/>
</dbReference>
<evidence type="ECO:0000256" key="1">
    <source>
        <dbReference type="ARBA" id="ARBA00022679"/>
    </source>
</evidence>
<evidence type="ECO:0000259" key="3">
    <source>
        <dbReference type="PROSITE" id="PS51186"/>
    </source>
</evidence>
<dbReference type="PANTHER" id="PTHR43877">
    <property type="entry name" value="AMINOALKYLPHOSPHONATE N-ACETYLTRANSFERASE-RELATED-RELATED"/>
    <property type="match status" value="1"/>
</dbReference>
<evidence type="ECO:0000313" key="5">
    <source>
        <dbReference type="Proteomes" id="UP001259347"/>
    </source>
</evidence>
<dbReference type="Gene3D" id="3.40.630.30">
    <property type="match status" value="1"/>
</dbReference>
<keyword evidence="2" id="KW-0012">Acyltransferase</keyword>
<reference evidence="4 5" key="1">
    <citation type="submission" date="2023-07" db="EMBL/GenBank/DDBJ databases">
        <title>Sorghum-associated microbial communities from plants grown in Nebraska, USA.</title>
        <authorList>
            <person name="Schachtman D."/>
        </authorList>
    </citation>
    <scope>NUCLEOTIDE SEQUENCE [LARGE SCALE GENOMIC DNA]</scope>
    <source>
        <strain evidence="4 5">2980</strain>
    </source>
</reference>
<dbReference type="InterPro" id="IPR016181">
    <property type="entry name" value="Acyl_CoA_acyltransferase"/>
</dbReference>
<organism evidence="4 5">
    <name type="scientific">Microbacterium resistens</name>
    <dbReference type="NCBI Taxonomy" id="156977"/>
    <lineage>
        <taxon>Bacteria</taxon>
        <taxon>Bacillati</taxon>
        <taxon>Actinomycetota</taxon>
        <taxon>Actinomycetes</taxon>
        <taxon>Micrococcales</taxon>
        <taxon>Microbacteriaceae</taxon>
        <taxon>Microbacterium</taxon>
    </lineage>
</organism>
<evidence type="ECO:0000256" key="2">
    <source>
        <dbReference type="ARBA" id="ARBA00023315"/>
    </source>
</evidence>
<dbReference type="PROSITE" id="PS51186">
    <property type="entry name" value="GNAT"/>
    <property type="match status" value="1"/>
</dbReference>
<dbReference type="RefSeq" id="WP_310021941.1">
    <property type="nucleotide sequence ID" value="NZ_JAVDUM010000013.1"/>
</dbReference>
<dbReference type="InterPro" id="IPR000182">
    <property type="entry name" value="GNAT_dom"/>
</dbReference>
<dbReference type="Proteomes" id="UP001259347">
    <property type="component" value="Unassembled WGS sequence"/>
</dbReference>
<keyword evidence="1" id="KW-0808">Transferase</keyword>
<accession>A0ABU1SFA0</accession>
<sequence>MTDAPLLVRPIVRADWPWIQEWFADPALDRELGPLDQEWLDHVLDHPEGVELVVKDAHGPVGLVGVVWGTGPLPHVITDLAVSPALRGRGLGRLIVQAVRRWDGHPDHREWQAFVDTGNDAAQLFFTRIGWTHLGVEDAMHVYRVLAPAPSAAS</sequence>
<dbReference type="Pfam" id="PF00583">
    <property type="entry name" value="Acetyltransf_1"/>
    <property type="match status" value="1"/>
</dbReference>
<gene>
    <name evidence="4" type="ORF">J2Y69_002901</name>
</gene>
<dbReference type="SUPFAM" id="SSF55729">
    <property type="entry name" value="Acyl-CoA N-acyltransferases (Nat)"/>
    <property type="match status" value="1"/>
</dbReference>
<protein>
    <submittedName>
        <fullName evidence="4">GNAT superfamily N-acetyltransferase</fullName>
    </submittedName>
</protein>
<dbReference type="InterPro" id="IPR050832">
    <property type="entry name" value="Bact_Acetyltransf"/>
</dbReference>
<feature type="domain" description="N-acetyltransferase" evidence="3">
    <location>
        <begin position="6"/>
        <end position="148"/>
    </location>
</feature>